<gene>
    <name evidence="2" type="ORF">MCYG_07357</name>
</gene>
<sequence length="144" mass="16507">MVDLPLDYQSVSSRLMAKKCELNKKKRENRTRDETRRDDDDEEEEEEQTRRRRRTVDVQWRWASLCSLPDNIISASLRFQLSTNNTQTVSRPARPSVGLSLVLSCLSVCPSVRLSVMLSACQVYGPEGEYQLLAFSSYQSISTP</sequence>
<dbReference type="VEuPathDB" id="FungiDB:MCYG_07357"/>
<evidence type="ECO:0000256" key="1">
    <source>
        <dbReference type="SAM" id="MobiDB-lite"/>
    </source>
</evidence>
<proteinExistence type="predicted"/>
<protein>
    <submittedName>
        <fullName evidence="2">Uncharacterized protein</fullName>
    </submittedName>
</protein>
<name>C5FYE0_ARTOC</name>
<keyword evidence="3" id="KW-1185">Reference proteome</keyword>
<evidence type="ECO:0000313" key="3">
    <source>
        <dbReference type="Proteomes" id="UP000002035"/>
    </source>
</evidence>
<dbReference type="AlphaFoldDB" id="C5FYE0"/>
<dbReference type="Proteomes" id="UP000002035">
    <property type="component" value="Unassembled WGS sequence"/>
</dbReference>
<reference evidence="3" key="1">
    <citation type="journal article" date="2012" name="MBio">
        <title>Comparative genome analysis of Trichophyton rubrum and related dermatophytes reveals candidate genes involved in infection.</title>
        <authorList>
            <person name="Martinez D.A."/>
            <person name="Oliver B.G."/>
            <person name="Graeser Y."/>
            <person name="Goldberg J.M."/>
            <person name="Li W."/>
            <person name="Martinez-Rossi N.M."/>
            <person name="Monod M."/>
            <person name="Shelest E."/>
            <person name="Barton R.C."/>
            <person name="Birch E."/>
            <person name="Brakhage A.A."/>
            <person name="Chen Z."/>
            <person name="Gurr S.J."/>
            <person name="Heiman D."/>
            <person name="Heitman J."/>
            <person name="Kosti I."/>
            <person name="Rossi A."/>
            <person name="Saif S."/>
            <person name="Samalova M."/>
            <person name="Saunders C.W."/>
            <person name="Shea T."/>
            <person name="Summerbell R.C."/>
            <person name="Xu J."/>
            <person name="Young S."/>
            <person name="Zeng Q."/>
            <person name="Birren B.W."/>
            <person name="Cuomo C.A."/>
            <person name="White T.C."/>
        </authorList>
    </citation>
    <scope>NUCLEOTIDE SEQUENCE [LARGE SCALE GENOMIC DNA]</scope>
    <source>
        <strain evidence="3">ATCC MYA-4605 / CBS 113480</strain>
    </source>
</reference>
<organism evidence="2 3">
    <name type="scientific">Arthroderma otae (strain ATCC MYA-4605 / CBS 113480)</name>
    <name type="common">Microsporum canis</name>
    <dbReference type="NCBI Taxonomy" id="554155"/>
    <lineage>
        <taxon>Eukaryota</taxon>
        <taxon>Fungi</taxon>
        <taxon>Dikarya</taxon>
        <taxon>Ascomycota</taxon>
        <taxon>Pezizomycotina</taxon>
        <taxon>Eurotiomycetes</taxon>
        <taxon>Eurotiomycetidae</taxon>
        <taxon>Onygenales</taxon>
        <taxon>Arthrodermataceae</taxon>
        <taxon>Microsporum</taxon>
    </lineage>
</organism>
<dbReference type="GeneID" id="9228006"/>
<dbReference type="RefSeq" id="XP_002843574.1">
    <property type="nucleotide sequence ID" value="XM_002843528.1"/>
</dbReference>
<evidence type="ECO:0000313" key="2">
    <source>
        <dbReference type="EMBL" id="EEQ34538.1"/>
    </source>
</evidence>
<feature type="region of interest" description="Disordered" evidence="1">
    <location>
        <begin position="19"/>
        <end position="54"/>
    </location>
</feature>
<dbReference type="EMBL" id="DS995707">
    <property type="protein sequence ID" value="EEQ34538.1"/>
    <property type="molecule type" value="Genomic_DNA"/>
</dbReference>
<accession>C5FYE0</accession>
<dbReference type="HOGENOM" id="CLU_1796003_0_0_1"/>